<organism evidence="8 9">
    <name type="scientific">Rhizoctonia solani</name>
    <dbReference type="NCBI Taxonomy" id="456999"/>
    <lineage>
        <taxon>Eukaryota</taxon>
        <taxon>Fungi</taxon>
        <taxon>Dikarya</taxon>
        <taxon>Basidiomycota</taxon>
        <taxon>Agaricomycotina</taxon>
        <taxon>Agaricomycetes</taxon>
        <taxon>Cantharellales</taxon>
        <taxon>Ceratobasidiaceae</taxon>
        <taxon>Rhizoctonia</taxon>
    </lineage>
</organism>
<dbReference type="Pfam" id="PF12770">
    <property type="entry name" value="CHAT"/>
    <property type="match status" value="1"/>
</dbReference>
<dbReference type="SMART" id="SM00320">
    <property type="entry name" value="WD40"/>
    <property type="match status" value="7"/>
</dbReference>
<keyword evidence="5" id="KW-0539">Nucleus</keyword>
<evidence type="ECO:0000256" key="5">
    <source>
        <dbReference type="RuleBase" id="RU369036"/>
    </source>
</evidence>
<feature type="non-terminal residue" evidence="8">
    <location>
        <position position="1"/>
    </location>
</feature>
<dbReference type="InterPro" id="IPR036322">
    <property type="entry name" value="WD40_repeat_dom_sf"/>
</dbReference>
<name>A0A8H7HZR6_9AGAM</name>
<comment type="subcellular location">
    <subcellularLocation>
        <location evidence="5">Nucleus</location>
    </subcellularLocation>
</comment>
<dbReference type="SUPFAM" id="SSF81901">
    <property type="entry name" value="HCP-like"/>
    <property type="match status" value="1"/>
</dbReference>
<feature type="coiled-coil region" evidence="6">
    <location>
        <begin position="1711"/>
        <end position="1738"/>
    </location>
</feature>
<sequence>MTTQLDTPTSLPPLESLLKQSAKRTASIFYAENGEVEEEKSARVRLSVKTRDEYLDVQTLPSALLAREGLVGPARPGAAGPKAIAGPQQKLITAGPSSDGAAPSVSTSAPAPSAALTTFRAQQSLHTGSQSALSVALARKKAAKQVQPDYHAPWKLVRVISGHLGWVRSVAVEPGNKWFVSGAGDRVIKVWDLASGELKLSLTGHISTVRGLAVSPRHPYLFSAGEDKMVKCWDLETNKVIRHYHGHLSGVYALDLHPTLDVLVTAGRDASARVWDMRTKAQIHVLAGHTGTVADVRCQESDPQVITGSMDSTVRLWDLAAGKTMTTLTHHKKSVRALAVHPTEFSFASGSAGGNNIKKWKCPEGMFVHNFSGHDAIINTLSVNAEGVLFSGGDNGTITLWDYKTGLPFQNMEDIPQPGSLDAEAGVFCSTFDQTGTRLITGGADKTIKTVLSSSLGRFNFAFTFGVDRVGFNVIITGIWIQHTSLMGTCWLILRLVGWLFISEVKPVEPTVPASSPQVVINISSSNVPSEMGVSTHTITDGEAGLILVMDYSASKDESGSNYPHIQMDRETLSHELLTKLVETQERLRSLLFSHETNLDVEVIGAGILDMLDRVKEYIALDTGNQKEASFLLSIAGDLTDMINPGLDNQKEALIMNAGIWCLNRALQLDPISLTDRIIQLLATLFAKHLGEYERPDRLNFIDMAIEGRHFNIHPENITQEELATDLAILGAGYLQQSQELARPSEAELSIVCHAWAVLLTPREHPGLVNRISNLGVSHFRRFQQFQRPEYIDDIDNMIKCFTRTIPLTPENNPNLPSQLANLGSAYYAKFQLLENMADIDEAIKYEAKAIALSSESYPYMHDWLYNLALSYDARFRRLGDMNDIENAFKWHSSSVRLSPNGHPDLPNRLVALCTAHSNWVNNCGNPTALEDELAQSTHATSLIPENHPSLPSVLSNLGIIHQNRFHRTGSLAELDKAIEHIARAVLLSSEDQVHLPVFLSNLGTSYINRFNCTGKLEDIDNAVKSSTRAVLLTPEGHSDLPSWMLNLAISHDTRFGRVGNPEDLDSTIEYLTRAMSIAPNNYPHLLDLFNALGAALHRRFARTGNLDDINNAIRHLKHAMAYTLETHPNFPGILSNLGAACETRFAALDNLDDINDGIMYLTQAIPLLPDNHPNLRILHSNIGGIYSSRFNRLGNSDDINNAVKHGNLAVLLTPKGHPDLPTRLHRLGVSYDIRYRYLNDLADLENATNYLTQAVELLPEKDASAPHLISSLGLVFHNRFRRFGQLADIDKAIMYLSRTLLLIPEGDSSLPIHLSNLGASYDSRFEVTGHLSDVDNTVTHLTRAISLTPEGHPTIAIWLSNLGASYNNRFKRLGHIDDINHSVAHNMRSVQLTPEGHLELPERLTNLGISYNTRFDRLKVLDDLENAIKYFTQAIALTPEGHPQFLKLFCNLGVSHFYRFNHVGVSEDIDKAIQYTTCVVSVAPGDHPQLPGYLCNLAISHESRFDRFGQFTDLEKAIEYLIRSVSLTPMNHADIPHFRNNLAYMYRKKFELQGDLDSLNRSLEYYRESARSIVARPHPKFIAARTWATLAISHSIEDSLEGYQTAMDLVPELVWIGTTINQRYDDIEQMSNFSAEAAAAAIGAGEYSLALEWLEQARSIVWNQTLQLRTPVDELHSSHPVLADRLQRLSQELYNGESNSRTPLSTTVNVVNLEQEAQQHRRRAEEYEKTKATIRQLPGFENFLLPKKASQYAAVVKDGPVVIINCHQRRCDALALLLGKVDVKHIPLPNFSYDKAKNAHSQIVSSLQGLGIRERAEGQKRRPLIPNPPEISDAFETVLESLWVEIVKPVLDSLGCVFPRDNLAHITWCATGVVSFLPLHAAGIYSHDKKGTKISDFAISSYTPTLNALQSSAHISYSKDPSIVAIGQEATPGQSLLPGTKKELMIIAQHAHGNARYTQLAGEKAITATVLDAMEQNDWVHLACHAHQSIGDPSESGFFLHDGMLDLATIRKRLFRGKGLAFLSACQTATGDENLPDEAIHLASGILMAGYPSVIGTMWSVMDIDAPFIADKVYGQLFKDAGMGYQDAGRALHDAVANLRESIGDKEFGRWVPYIHLGV</sequence>
<dbReference type="PANTHER" id="PTHR19923">
    <property type="entry name" value="WD40 REPEAT PROTEINPRL1/PRL2-RELATED"/>
    <property type="match status" value="1"/>
</dbReference>
<evidence type="ECO:0000256" key="3">
    <source>
        <dbReference type="ARBA" id="ARBA00025726"/>
    </source>
</evidence>
<comment type="similarity">
    <text evidence="3 5">Belongs to the WD repeat PRL1/PRL2 family.</text>
</comment>
<accession>A0A8H7HZR6</accession>
<feature type="domain" description="CHAT" evidence="7">
    <location>
        <begin position="1839"/>
        <end position="2119"/>
    </location>
</feature>
<dbReference type="GO" id="GO:0071011">
    <property type="term" value="C:precatalytic spliceosome"/>
    <property type="evidence" value="ECO:0007669"/>
    <property type="project" value="TreeGrafter"/>
</dbReference>
<dbReference type="SUPFAM" id="SSF50978">
    <property type="entry name" value="WD40 repeat-like"/>
    <property type="match status" value="1"/>
</dbReference>
<comment type="caution">
    <text evidence="8">The sequence shown here is derived from an EMBL/GenBank/DDBJ whole genome shotgun (WGS) entry which is preliminary data.</text>
</comment>
<feature type="repeat" description="WD" evidence="4">
    <location>
        <begin position="202"/>
        <end position="243"/>
    </location>
</feature>
<keyword evidence="6" id="KW-0175">Coiled coil</keyword>
<keyword evidence="1 4" id="KW-0853">WD repeat</keyword>
<dbReference type="InterPro" id="IPR015943">
    <property type="entry name" value="WD40/YVTN_repeat-like_dom_sf"/>
</dbReference>
<feature type="repeat" description="WD" evidence="4">
    <location>
        <begin position="371"/>
        <end position="411"/>
    </location>
</feature>
<dbReference type="GO" id="GO:0000974">
    <property type="term" value="C:Prp19 complex"/>
    <property type="evidence" value="ECO:0007669"/>
    <property type="project" value="TreeGrafter"/>
</dbReference>
<dbReference type="SUPFAM" id="SSF48452">
    <property type="entry name" value="TPR-like"/>
    <property type="match status" value="3"/>
</dbReference>
<feature type="repeat" description="WD" evidence="4">
    <location>
        <begin position="160"/>
        <end position="201"/>
    </location>
</feature>
<dbReference type="InterPro" id="IPR020472">
    <property type="entry name" value="WD40_PAC1"/>
</dbReference>
<keyword evidence="5" id="KW-0507">mRNA processing</keyword>
<evidence type="ECO:0000313" key="8">
    <source>
        <dbReference type="EMBL" id="KAF8713196.1"/>
    </source>
</evidence>
<dbReference type="GO" id="GO:0071013">
    <property type="term" value="C:catalytic step 2 spliceosome"/>
    <property type="evidence" value="ECO:0007669"/>
    <property type="project" value="TreeGrafter"/>
</dbReference>
<dbReference type="PRINTS" id="PR00320">
    <property type="entry name" value="GPROTEINBRPT"/>
</dbReference>
<keyword evidence="5" id="KW-0747">Spliceosome</keyword>
<protein>
    <recommendedName>
        <fullName evidence="5">Pre-mRNA-splicing factor PRP46</fullName>
    </recommendedName>
    <alternativeName>
        <fullName evidence="5">Pre-mRNA-processing protein 46</fullName>
    </alternativeName>
</protein>
<dbReference type="InterPro" id="IPR011990">
    <property type="entry name" value="TPR-like_helical_dom_sf"/>
</dbReference>
<dbReference type="GO" id="GO:0000398">
    <property type="term" value="P:mRNA splicing, via spliceosome"/>
    <property type="evidence" value="ECO:0007669"/>
    <property type="project" value="UniProtKB-UniRule"/>
</dbReference>
<evidence type="ECO:0000259" key="7">
    <source>
        <dbReference type="Pfam" id="PF12770"/>
    </source>
</evidence>
<dbReference type="OrthoDB" id="10256122at2759"/>
<dbReference type="CDD" id="cd00200">
    <property type="entry name" value="WD40"/>
    <property type="match status" value="1"/>
</dbReference>
<dbReference type="PANTHER" id="PTHR19923:SF0">
    <property type="entry name" value="PLEIOTROPIC REGULATOR 1"/>
    <property type="match status" value="1"/>
</dbReference>
<keyword evidence="2 5" id="KW-0677">Repeat</keyword>
<dbReference type="PROSITE" id="PS50082">
    <property type="entry name" value="WD_REPEATS_2"/>
    <property type="match status" value="5"/>
</dbReference>
<feature type="repeat" description="WD" evidence="4">
    <location>
        <begin position="244"/>
        <end position="285"/>
    </location>
</feature>
<keyword evidence="5" id="KW-0508">mRNA splicing</keyword>
<gene>
    <name evidence="8" type="ORF">RHS03_01018</name>
</gene>
<evidence type="ECO:0000256" key="4">
    <source>
        <dbReference type="PROSITE-ProRule" id="PRU00221"/>
    </source>
</evidence>
<comment type="function">
    <text evidence="5">Involved in pre-mRNA splicing and required for cell cycle progression at G2/M.</text>
</comment>
<dbReference type="InterPro" id="IPR045241">
    <property type="entry name" value="Prp46/PLRG1-like"/>
</dbReference>
<evidence type="ECO:0000313" key="9">
    <source>
        <dbReference type="Proteomes" id="UP000602905"/>
    </source>
</evidence>
<dbReference type="Pfam" id="PF00400">
    <property type="entry name" value="WD40"/>
    <property type="match status" value="7"/>
</dbReference>
<dbReference type="PROSITE" id="PS00678">
    <property type="entry name" value="WD_REPEATS_1"/>
    <property type="match status" value="2"/>
</dbReference>
<reference evidence="8" key="1">
    <citation type="submission" date="2020-09" db="EMBL/GenBank/DDBJ databases">
        <title>Comparative genome analyses of four rice-infecting Rhizoctonia solani isolates reveal extensive enrichment of homogalacturonan modification genes.</title>
        <authorList>
            <person name="Lee D.-Y."/>
            <person name="Jeon J."/>
            <person name="Kim K.-T."/>
            <person name="Cheong K."/>
            <person name="Song H."/>
            <person name="Choi G."/>
            <person name="Ko J."/>
            <person name="Opiyo S.O."/>
            <person name="Zuo S."/>
            <person name="Madhav S."/>
            <person name="Lee Y.-H."/>
            <person name="Wang G.-L."/>
        </authorList>
    </citation>
    <scope>NUCLEOTIDE SEQUENCE</scope>
    <source>
        <strain evidence="8">AG1-IA WGL</strain>
    </source>
</reference>
<dbReference type="EMBL" id="JACYCD010000023">
    <property type="protein sequence ID" value="KAF8713196.1"/>
    <property type="molecule type" value="Genomic_DNA"/>
</dbReference>
<dbReference type="Gene3D" id="2.130.10.10">
    <property type="entry name" value="YVTN repeat-like/Quinoprotein amine dehydrogenase"/>
    <property type="match status" value="1"/>
</dbReference>
<feature type="repeat" description="WD" evidence="4">
    <location>
        <begin position="286"/>
        <end position="327"/>
    </location>
</feature>
<dbReference type="InterPro" id="IPR024983">
    <property type="entry name" value="CHAT_dom"/>
</dbReference>
<comment type="subunit">
    <text evidence="5">Associated with the spliceosome.</text>
</comment>
<dbReference type="InterPro" id="IPR001680">
    <property type="entry name" value="WD40_rpt"/>
</dbReference>
<evidence type="ECO:0000256" key="2">
    <source>
        <dbReference type="ARBA" id="ARBA00022737"/>
    </source>
</evidence>
<proteinExistence type="inferred from homology"/>
<evidence type="ECO:0000256" key="6">
    <source>
        <dbReference type="SAM" id="Coils"/>
    </source>
</evidence>
<dbReference type="FunFam" id="2.130.10.10:FF:000012">
    <property type="entry name" value="Putative pleiotropic regulator 1"/>
    <property type="match status" value="1"/>
</dbReference>
<dbReference type="Gene3D" id="1.25.40.10">
    <property type="entry name" value="Tetratricopeptide repeat domain"/>
    <property type="match status" value="4"/>
</dbReference>
<dbReference type="Proteomes" id="UP000602905">
    <property type="component" value="Unassembled WGS sequence"/>
</dbReference>
<dbReference type="PROSITE" id="PS50294">
    <property type="entry name" value="WD_REPEATS_REGION"/>
    <property type="match status" value="5"/>
</dbReference>
<dbReference type="InterPro" id="IPR019775">
    <property type="entry name" value="WD40_repeat_CS"/>
</dbReference>
<evidence type="ECO:0000256" key="1">
    <source>
        <dbReference type="ARBA" id="ARBA00022574"/>
    </source>
</evidence>